<dbReference type="InterPro" id="IPR012551">
    <property type="entry name" value="DUF1707_SHOCT-like"/>
</dbReference>
<keyword evidence="1" id="KW-0472">Membrane</keyword>
<dbReference type="Pfam" id="PF08044">
    <property type="entry name" value="DUF1707"/>
    <property type="match status" value="1"/>
</dbReference>
<name>A0ABX1C2H1_9ACTN</name>
<sequence>MRASDADRERAVDVLKAGFAEGRLSRGEYEQRIGRAYQAQTHGQLQAIVSDLPQGPVPQTFPAPSVAPVPVPHTFLPAPPVPGRANGTATAALVCGILSPMTWGVTAIPAVVLGHKARAEIRRSGESGDGFAMAGVVIGWLSIGFGLLFVLLVVAAGAG</sequence>
<evidence type="ECO:0000256" key="1">
    <source>
        <dbReference type="SAM" id="Phobius"/>
    </source>
</evidence>
<dbReference type="InterPro" id="IPR025241">
    <property type="entry name" value="DUF4190"/>
</dbReference>
<dbReference type="PANTHER" id="PTHR40763">
    <property type="entry name" value="MEMBRANE PROTEIN-RELATED"/>
    <property type="match status" value="1"/>
</dbReference>
<keyword evidence="5" id="KW-1185">Reference proteome</keyword>
<dbReference type="EMBL" id="JAATEN010000019">
    <property type="protein sequence ID" value="NJQ02981.1"/>
    <property type="molecule type" value="Genomic_DNA"/>
</dbReference>
<accession>A0ABX1C2H1</accession>
<proteinExistence type="predicted"/>
<evidence type="ECO:0000313" key="4">
    <source>
        <dbReference type="EMBL" id="NJQ02981.1"/>
    </source>
</evidence>
<dbReference type="Pfam" id="PF13828">
    <property type="entry name" value="DUF4190"/>
    <property type="match status" value="1"/>
</dbReference>
<evidence type="ECO:0000259" key="2">
    <source>
        <dbReference type="Pfam" id="PF08044"/>
    </source>
</evidence>
<feature type="domain" description="DUF1707" evidence="2">
    <location>
        <begin position="1"/>
        <end position="53"/>
    </location>
</feature>
<keyword evidence="1" id="KW-0812">Transmembrane</keyword>
<gene>
    <name evidence="4" type="ORF">HCK00_21190</name>
</gene>
<keyword evidence="1" id="KW-1133">Transmembrane helix</keyword>
<evidence type="ECO:0000259" key="3">
    <source>
        <dbReference type="Pfam" id="PF13828"/>
    </source>
</evidence>
<organism evidence="4 5">
    <name type="scientific">Streptomyces zingiberis</name>
    <dbReference type="NCBI Taxonomy" id="2053010"/>
    <lineage>
        <taxon>Bacteria</taxon>
        <taxon>Bacillati</taxon>
        <taxon>Actinomycetota</taxon>
        <taxon>Actinomycetes</taxon>
        <taxon>Kitasatosporales</taxon>
        <taxon>Streptomycetaceae</taxon>
        <taxon>Streptomyces</taxon>
    </lineage>
</organism>
<protein>
    <submittedName>
        <fullName evidence="4">DUF1707 and DUF4190 domain-containing protein</fullName>
    </submittedName>
</protein>
<evidence type="ECO:0000313" key="5">
    <source>
        <dbReference type="Proteomes" id="UP000695264"/>
    </source>
</evidence>
<dbReference type="Proteomes" id="UP000695264">
    <property type="component" value="Unassembled WGS sequence"/>
</dbReference>
<dbReference type="PANTHER" id="PTHR40763:SF4">
    <property type="entry name" value="DUF1707 DOMAIN-CONTAINING PROTEIN"/>
    <property type="match status" value="1"/>
</dbReference>
<dbReference type="RefSeq" id="WP_168103627.1">
    <property type="nucleotide sequence ID" value="NZ_JAATEN010000019.1"/>
</dbReference>
<feature type="domain" description="DUF4190" evidence="3">
    <location>
        <begin position="89"/>
        <end position="148"/>
    </location>
</feature>
<reference evidence="4 5" key="1">
    <citation type="submission" date="2020-03" db="EMBL/GenBank/DDBJ databases">
        <title>WGS of actinomycetes isolated from Thailand.</title>
        <authorList>
            <person name="Thawai C."/>
        </authorList>
    </citation>
    <scope>NUCLEOTIDE SEQUENCE [LARGE SCALE GENOMIC DNA]</scope>
    <source>
        <strain evidence="4 5">PLAI 1-29</strain>
    </source>
</reference>
<comment type="caution">
    <text evidence="4">The sequence shown here is derived from an EMBL/GenBank/DDBJ whole genome shotgun (WGS) entry which is preliminary data.</text>
</comment>
<feature type="transmembrane region" description="Helical" evidence="1">
    <location>
        <begin position="131"/>
        <end position="158"/>
    </location>
</feature>